<dbReference type="PANTHER" id="PTHR15561">
    <property type="entry name" value="CALCITONIN GENE-RELATED PEPTIDE-RECEPTOR COMPONENT PROTEIN"/>
    <property type="match status" value="1"/>
</dbReference>
<dbReference type="Proteomes" id="UP000324222">
    <property type="component" value="Unassembled WGS sequence"/>
</dbReference>
<dbReference type="InterPro" id="IPR038324">
    <property type="entry name" value="Rpb4/RPC9_sf"/>
</dbReference>
<evidence type="ECO:0000256" key="3">
    <source>
        <dbReference type="ARBA" id="ARBA00006898"/>
    </source>
</evidence>
<keyword evidence="5" id="KW-1003">Cell membrane</keyword>
<evidence type="ECO:0000256" key="8">
    <source>
        <dbReference type="ARBA" id="ARBA00023163"/>
    </source>
</evidence>
<comment type="function">
    <text evidence="10">Accessory protein for the calcitonin gene-related peptide (CGRP) receptor. It modulates CGRP responsiveness in a variety of tissues.</text>
</comment>
<dbReference type="SUPFAM" id="SSF47819">
    <property type="entry name" value="HRDC-like"/>
    <property type="match status" value="1"/>
</dbReference>
<evidence type="ECO:0000256" key="13">
    <source>
        <dbReference type="ARBA" id="ARBA00073026"/>
    </source>
</evidence>
<dbReference type="EMBL" id="VSRR010000073">
    <property type="protein sequence ID" value="MPC09529.1"/>
    <property type="molecule type" value="Genomic_DNA"/>
</dbReference>
<comment type="subunit">
    <text evidence="11">Component of the RNA polymerase III complex consisting of 17 subunits: a ten-subunit horseshoe-shaped catalytic core composed of POLR3A/RPC1, POLR3B/RPC2, POLR1C/RPAC1, POLR1D/RPAC2, POLR3K/RPC10, POLR2E/RPABC1, POLR2F/RPABC2, POLR2H/RPABC3, POLR2K/RPABC4 and POLR2L/RPABC5; a mobile stalk composed of two subunits POLR3H/RPC8 and CRCP/RPC9, protruding from the core and functioning primarily in transcription initiation; and additional subunits homologous to general transcription factors of the RNA polymerase II machinery, POLR3C/RPC3-POLR3F/RPC6-POLR3G/RPC7 heterotrimer required for transcription initiation and POLR3D/RPC4-POLR3E/RPC5 heterodimer involved in both transcription initiation and termination.</text>
</comment>
<dbReference type="GO" id="GO:0000166">
    <property type="term" value="F:nucleotide binding"/>
    <property type="evidence" value="ECO:0007669"/>
    <property type="project" value="InterPro"/>
</dbReference>
<dbReference type="InterPro" id="IPR010997">
    <property type="entry name" value="HRDC-like_sf"/>
</dbReference>
<dbReference type="GO" id="GO:0005886">
    <property type="term" value="C:plasma membrane"/>
    <property type="evidence" value="ECO:0007669"/>
    <property type="project" value="UniProtKB-SubCell"/>
</dbReference>
<evidence type="ECO:0000256" key="1">
    <source>
        <dbReference type="ARBA" id="ARBA00004123"/>
    </source>
</evidence>
<dbReference type="Pfam" id="PF08477">
    <property type="entry name" value="Roc"/>
    <property type="match status" value="1"/>
</dbReference>
<evidence type="ECO:0000313" key="15">
    <source>
        <dbReference type="EMBL" id="MPC09529.1"/>
    </source>
</evidence>
<evidence type="ECO:0000256" key="6">
    <source>
        <dbReference type="ARBA" id="ARBA00022478"/>
    </source>
</evidence>
<dbReference type="SUPFAM" id="SSF52540">
    <property type="entry name" value="P-loop containing nucleoside triphosphate hydrolases"/>
    <property type="match status" value="1"/>
</dbReference>
<dbReference type="SMART" id="SM00657">
    <property type="entry name" value="RPOL4c"/>
    <property type="match status" value="1"/>
</dbReference>
<keyword evidence="16" id="KW-1185">Reference proteome</keyword>
<dbReference type="AlphaFoldDB" id="A0A5B7CJ40"/>
<comment type="subcellular location">
    <subcellularLocation>
        <location evidence="2">Cell membrane</location>
        <topology evidence="2">Peripheral membrane protein</topology>
        <orientation evidence="2">Cytoplasmic side</orientation>
    </subcellularLocation>
    <subcellularLocation>
        <location evidence="1">Nucleus</location>
    </subcellularLocation>
</comment>
<keyword evidence="8" id="KW-0804">Transcription</keyword>
<evidence type="ECO:0000313" key="16">
    <source>
        <dbReference type="Proteomes" id="UP000324222"/>
    </source>
</evidence>
<keyword evidence="9" id="KW-0539">Nucleus</keyword>
<keyword evidence="7" id="KW-0472">Membrane</keyword>
<dbReference type="PANTHER" id="PTHR15561:SF0">
    <property type="entry name" value="DNA-DIRECTED RNA POLYMERASE III SUBUNIT RPC9"/>
    <property type="match status" value="1"/>
</dbReference>
<dbReference type="InterPro" id="IPR005574">
    <property type="entry name" value="Rpb4/RPC9"/>
</dbReference>
<dbReference type="InterPro" id="IPR006590">
    <property type="entry name" value="RNA_pol_Rpb4/RPC9_core"/>
</dbReference>
<evidence type="ECO:0000256" key="4">
    <source>
        <dbReference type="ARBA" id="ARBA00016672"/>
    </source>
</evidence>
<dbReference type="GO" id="GO:0005666">
    <property type="term" value="C:RNA polymerase III complex"/>
    <property type="evidence" value="ECO:0007669"/>
    <property type="project" value="InterPro"/>
</dbReference>
<evidence type="ECO:0000256" key="5">
    <source>
        <dbReference type="ARBA" id="ARBA00022475"/>
    </source>
</evidence>
<name>A0A5B7CJ40_PORTR</name>
<dbReference type="Gene3D" id="1.20.1250.40">
    <property type="match status" value="1"/>
</dbReference>
<feature type="domain" description="RNA polymerase Rpb4/RPC9 core" evidence="14">
    <location>
        <begin position="102"/>
        <end position="225"/>
    </location>
</feature>
<evidence type="ECO:0000256" key="9">
    <source>
        <dbReference type="ARBA" id="ARBA00023242"/>
    </source>
</evidence>
<proteinExistence type="inferred from homology"/>
<keyword evidence="6" id="KW-0240">DNA-directed RNA polymerase</keyword>
<dbReference type="FunFam" id="1.20.1250.40:FF:000002">
    <property type="entry name" value="DNA-directed RNA polymerase III subunit RPC9"/>
    <property type="match status" value="1"/>
</dbReference>
<evidence type="ECO:0000256" key="10">
    <source>
        <dbReference type="ARBA" id="ARBA00043924"/>
    </source>
</evidence>
<protein>
    <recommendedName>
        <fullName evidence="4">DNA-directed RNA polymerase III subunit RPC9</fullName>
    </recommendedName>
    <alternativeName>
        <fullName evidence="13">DNA-directed RNA polymerase III subunit rpc9</fullName>
    </alternativeName>
</protein>
<evidence type="ECO:0000259" key="14">
    <source>
        <dbReference type="SMART" id="SM00657"/>
    </source>
</evidence>
<sequence length="236" mass="26313">MANLANNTMNKVKILVVGDSGVGKTSLVHLICHGEALGNSSWTIGCSVEVRIHEFREGTPSQRPYFVEFWDVGGSGSHRNARHVFYTPVQGKIHGNMCVGFRVNSKGAVLSNYEVFTLLQEVCQQSSKGKRNITKTQTHLANIAFDTLKYLERTPCKGQSPEAIHRFLEATKNFKLTKAEKLQLINLRPTTPVEMQLIIEESEDRLSEEQVEELISLVELHLPDPVSTPQMGNGPQ</sequence>
<comment type="caution">
    <text evidence="15">The sequence shown here is derived from an EMBL/GenBank/DDBJ whole genome shotgun (WGS) entry which is preliminary data.</text>
</comment>
<gene>
    <name evidence="15" type="primary">rabl3</name>
    <name evidence="15" type="ORF">E2C01_002144</name>
</gene>
<dbReference type="Gene3D" id="3.40.50.300">
    <property type="entry name" value="P-loop containing nucleotide triphosphate hydrolases"/>
    <property type="match status" value="1"/>
</dbReference>
<evidence type="ECO:0000256" key="7">
    <source>
        <dbReference type="ARBA" id="ARBA00023136"/>
    </source>
</evidence>
<dbReference type="InterPro" id="IPR038846">
    <property type="entry name" value="RPC9"/>
</dbReference>
<reference evidence="15 16" key="1">
    <citation type="submission" date="2019-05" db="EMBL/GenBank/DDBJ databases">
        <title>Another draft genome of Portunus trituberculatus and its Hox gene families provides insights of decapod evolution.</title>
        <authorList>
            <person name="Jeong J.-H."/>
            <person name="Song I."/>
            <person name="Kim S."/>
            <person name="Choi T."/>
            <person name="Kim D."/>
            <person name="Ryu S."/>
            <person name="Kim W."/>
        </authorList>
    </citation>
    <scope>NUCLEOTIDE SEQUENCE [LARGE SCALE GENOMIC DNA]</scope>
    <source>
        <tissue evidence="15">Muscle</tissue>
    </source>
</reference>
<dbReference type="InterPro" id="IPR027417">
    <property type="entry name" value="P-loop_NTPase"/>
</dbReference>
<dbReference type="OrthoDB" id="1746530at2759"/>
<evidence type="ECO:0000256" key="2">
    <source>
        <dbReference type="ARBA" id="ARBA00004413"/>
    </source>
</evidence>
<dbReference type="GO" id="GO:0006384">
    <property type="term" value="P:transcription initiation at RNA polymerase III promoter"/>
    <property type="evidence" value="ECO:0007669"/>
    <property type="project" value="InterPro"/>
</dbReference>
<accession>A0A5B7CJ40</accession>
<dbReference type="Pfam" id="PF03874">
    <property type="entry name" value="RNA_pol_Rpb4"/>
    <property type="match status" value="1"/>
</dbReference>
<evidence type="ECO:0000256" key="11">
    <source>
        <dbReference type="ARBA" id="ARBA00044007"/>
    </source>
</evidence>
<comment type="function">
    <text evidence="12">DNA-dependent RNA polymerase catalyzes the transcription of DNA into RNA using the four ribonucleoside triphosphates as substrates. Specific peripheric component of RNA polymerase III (Pol III) which synthesizes small non-coding RNAs including 5S rRNA, snRNAs, tRNAs and miRNAs from at least 500 distinct genomic loci. With POLR3H/RPC8 forms a mobile stalk that protrudes from Pol III core and functions primarily in transcription initiation. Pol III plays a key role in sensing and limiting infection by intracellular bacteria and DNA viruses. Acts as nuclear and cytosolic DNA sensor involved in innate immune response. Can sense non-self dsDNA that serves as template for transcription into dsRNA. The non-self RNA polymerase III transcripts, such as Epstein-Barr virus-encoded RNAs (EBERs) induce type I interferon and NF-kappa-B through the RIG-I pathway.</text>
</comment>
<comment type="similarity">
    <text evidence="3">Belongs to the eukaryotic RPC9 RNA polymerase subunit family.</text>
</comment>
<organism evidence="15 16">
    <name type="scientific">Portunus trituberculatus</name>
    <name type="common">Swimming crab</name>
    <name type="synonym">Neptunus trituberculatus</name>
    <dbReference type="NCBI Taxonomy" id="210409"/>
    <lineage>
        <taxon>Eukaryota</taxon>
        <taxon>Metazoa</taxon>
        <taxon>Ecdysozoa</taxon>
        <taxon>Arthropoda</taxon>
        <taxon>Crustacea</taxon>
        <taxon>Multicrustacea</taxon>
        <taxon>Malacostraca</taxon>
        <taxon>Eumalacostraca</taxon>
        <taxon>Eucarida</taxon>
        <taxon>Decapoda</taxon>
        <taxon>Pleocyemata</taxon>
        <taxon>Brachyura</taxon>
        <taxon>Eubrachyura</taxon>
        <taxon>Portunoidea</taxon>
        <taxon>Portunidae</taxon>
        <taxon>Portuninae</taxon>
        <taxon>Portunus</taxon>
    </lineage>
</organism>
<evidence type="ECO:0000256" key="12">
    <source>
        <dbReference type="ARBA" id="ARBA00045808"/>
    </source>
</evidence>